<evidence type="ECO:0000313" key="3">
    <source>
        <dbReference type="Proteomes" id="UP000218615"/>
    </source>
</evidence>
<feature type="transmembrane region" description="Helical" evidence="1">
    <location>
        <begin position="56"/>
        <end position="77"/>
    </location>
</feature>
<protein>
    <submittedName>
        <fullName evidence="2">Uncharacterized protein</fullName>
    </submittedName>
</protein>
<keyword evidence="1" id="KW-0812">Transmembrane</keyword>
<dbReference type="Proteomes" id="UP000218615">
    <property type="component" value="Unassembled WGS sequence"/>
</dbReference>
<sequence>MEKLKVKTDKENTKKPIILKAKVKTKRENTLTTVVMFIISLYMLSLGLFNEIKTPYVIFPFSAMFLATGFKLCKIEIDILQEIKRFK</sequence>
<accession>A0A284VTX8</accession>
<dbReference type="AlphaFoldDB" id="A0A284VTX8"/>
<evidence type="ECO:0000256" key="1">
    <source>
        <dbReference type="SAM" id="Phobius"/>
    </source>
</evidence>
<keyword evidence="1" id="KW-1133">Transmembrane helix</keyword>
<name>A0A284VTX8_9EURY</name>
<organism evidence="2 3">
    <name type="scientific">Candidatus Methanoperedens nitratireducens</name>
    <dbReference type="NCBI Taxonomy" id="1392998"/>
    <lineage>
        <taxon>Archaea</taxon>
        <taxon>Methanobacteriati</taxon>
        <taxon>Methanobacteriota</taxon>
        <taxon>Stenosarchaea group</taxon>
        <taxon>Methanomicrobia</taxon>
        <taxon>Methanosarcinales</taxon>
        <taxon>ANME-2 cluster</taxon>
        <taxon>Candidatus Methanoperedentaceae</taxon>
        <taxon>Candidatus Methanoperedens</taxon>
    </lineage>
</organism>
<keyword evidence="3" id="KW-1185">Reference proteome</keyword>
<dbReference type="RefSeq" id="WP_096207275.1">
    <property type="nucleotide sequence ID" value="NZ_FZMP01000236.1"/>
</dbReference>
<keyword evidence="1" id="KW-0472">Membrane</keyword>
<proteinExistence type="predicted"/>
<dbReference type="EMBL" id="FZMP01000236">
    <property type="protein sequence ID" value="SNQ62754.1"/>
    <property type="molecule type" value="Genomic_DNA"/>
</dbReference>
<evidence type="ECO:0000313" key="2">
    <source>
        <dbReference type="EMBL" id="SNQ62754.1"/>
    </source>
</evidence>
<gene>
    <name evidence="2" type="ORF">MNV_860012</name>
</gene>
<reference evidence="3" key="1">
    <citation type="submission" date="2017-06" db="EMBL/GenBank/DDBJ databases">
        <authorList>
            <person name="Cremers G."/>
        </authorList>
    </citation>
    <scope>NUCLEOTIDE SEQUENCE [LARGE SCALE GENOMIC DNA]</scope>
</reference>
<feature type="transmembrane region" description="Helical" evidence="1">
    <location>
        <begin position="30"/>
        <end position="50"/>
    </location>
</feature>